<keyword evidence="4" id="KW-1185">Reference proteome</keyword>
<feature type="domain" description="CPAF-like PDZ" evidence="2">
    <location>
        <begin position="99"/>
        <end position="220"/>
    </location>
</feature>
<sequence length="659" mass="72513">VAVACLRSVPLARQSDKLQVRGIKSWLQFQSTLAYLKDPPPGHLYPAVDIMAALDDVEDKLDGDYYSNEYDVQLDIFRIVSSGYDGHLVYIPDIMRVFTFVRNISLVSISEDGVSLPDVYQFTDIAALINGDDVSPIARINGQDVEAFVNEQATMNGRYQDPDANYNSVFPNVPKMALQQSGTTGVFTASDFYQGDSTNITFQDGTTMADEASAVTSQDFSGIRNGQDFFDKFCTGAQAVSSPIETAVPTSTSDLKPLPTTYVSYTSLPTGSSDPRFSPQYPRPLTAARDNSVAGYLPQGEDYAVLSIPSFYPQVSLELLDRAIVDWQNVVRETIATAQARGRRRLIIDLRGNGGGILFLAYDLLKQLFPDLTPYGASNLAAFDLFNDVGKVLSEFNEDVTTDNVAPDDQSAGFATIVDYTRQVDEDKEGFTGWEDFYGPVERNGGRFTNLVRYNLSDYYQTMPVQVSGYINNTQSHEAPFTANDVVLLQDGTCASTCALFSEFMKTQAGARQIVVGGRRQDGPMQGIGGTKGANSFSFNVINSFVLLADILSVQTSFGPRYVTQTHGDIFNAVTQAYRRAAFSVVQREALAGVNMRNNIRQDDESATPLQFVYEAADCRFFFTPEMYDNQSAVWSYAHSAMWDDSSMCIERSTGAPSS</sequence>
<dbReference type="Gene3D" id="3.90.226.10">
    <property type="entry name" value="2-enoyl-CoA Hydratase, Chain A, domain 1"/>
    <property type="match status" value="1"/>
</dbReference>
<evidence type="ECO:0008006" key="5">
    <source>
        <dbReference type="Google" id="ProtNLM"/>
    </source>
</evidence>
<dbReference type="OrthoDB" id="27214at2759"/>
<dbReference type="GO" id="GO:0008236">
    <property type="term" value="F:serine-type peptidase activity"/>
    <property type="evidence" value="ECO:0007669"/>
    <property type="project" value="InterPro"/>
</dbReference>
<dbReference type="InterPro" id="IPR056186">
    <property type="entry name" value="PDZ_CPAF-rel"/>
</dbReference>
<evidence type="ECO:0000259" key="2">
    <source>
        <dbReference type="Pfam" id="PF23658"/>
    </source>
</evidence>
<reference evidence="3" key="1">
    <citation type="journal article" date="2020" name="Stud. Mycol.">
        <title>101 Dothideomycetes genomes: a test case for predicting lifestyles and emergence of pathogens.</title>
        <authorList>
            <person name="Haridas S."/>
            <person name="Albert R."/>
            <person name="Binder M."/>
            <person name="Bloem J."/>
            <person name="Labutti K."/>
            <person name="Salamov A."/>
            <person name="Andreopoulos B."/>
            <person name="Baker S."/>
            <person name="Barry K."/>
            <person name="Bills G."/>
            <person name="Bluhm B."/>
            <person name="Cannon C."/>
            <person name="Castanera R."/>
            <person name="Culley D."/>
            <person name="Daum C."/>
            <person name="Ezra D."/>
            <person name="Gonzalez J."/>
            <person name="Henrissat B."/>
            <person name="Kuo A."/>
            <person name="Liang C."/>
            <person name="Lipzen A."/>
            <person name="Lutzoni F."/>
            <person name="Magnuson J."/>
            <person name="Mondo S."/>
            <person name="Nolan M."/>
            <person name="Ohm R."/>
            <person name="Pangilinan J."/>
            <person name="Park H.-J."/>
            <person name="Ramirez L."/>
            <person name="Alfaro M."/>
            <person name="Sun H."/>
            <person name="Tritt A."/>
            <person name="Yoshinaga Y."/>
            <person name="Zwiers L.-H."/>
            <person name="Turgeon B."/>
            <person name="Goodwin S."/>
            <person name="Spatafora J."/>
            <person name="Crous P."/>
            <person name="Grigoriev I."/>
        </authorList>
    </citation>
    <scope>NUCLEOTIDE SEQUENCE</scope>
    <source>
        <strain evidence="3">CBS 116435</strain>
    </source>
</reference>
<accession>A0A9P4UKV6</accession>
<dbReference type="AlphaFoldDB" id="A0A9P4UKV6"/>
<evidence type="ECO:0000313" key="4">
    <source>
        <dbReference type="Proteomes" id="UP000799441"/>
    </source>
</evidence>
<dbReference type="InterPro" id="IPR029045">
    <property type="entry name" value="ClpP/crotonase-like_dom_sf"/>
</dbReference>
<gene>
    <name evidence="3" type="ORF">K431DRAFT_204161</name>
</gene>
<dbReference type="EMBL" id="MU003850">
    <property type="protein sequence ID" value="KAF2717178.1"/>
    <property type="molecule type" value="Genomic_DNA"/>
</dbReference>
<organism evidence="3 4">
    <name type="scientific">Polychaeton citri CBS 116435</name>
    <dbReference type="NCBI Taxonomy" id="1314669"/>
    <lineage>
        <taxon>Eukaryota</taxon>
        <taxon>Fungi</taxon>
        <taxon>Dikarya</taxon>
        <taxon>Ascomycota</taxon>
        <taxon>Pezizomycotina</taxon>
        <taxon>Dothideomycetes</taxon>
        <taxon>Dothideomycetidae</taxon>
        <taxon>Capnodiales</taxon>
        <taxon>Capnodiaceae</taxon>
        <taxon>Polychaeton</taxon>
    </lineage>
</organism>
<dbReference type="Pfam" id="PF23658">
    <property type="entry name" value="PDZ_CPAF_rel"/>
    <property type="match status" value="1"/>
</dbReference>
<protein>
    <recommendedName>
        <fullName evidence="5">Tail specific protease domain-containing protein</fullName>
    </recommendedName>
</protein>
<comment type="caution">
    <text evidence="3">The sequence shown here is derived from an EMBL/GenBank/DDBJ whole genome shotgun (WGS) entry which is preliminary data.</text>
</comment>
<dbReference type="InterPro" id="IPR005151">
    <property type="entry name" value="Tail-specific_protease"/>
</dbReference>
<dbReference type="Pfam" id="PF03572">
    <property type="entry name" value="Peptidase_S41"/>
    <property type="match status" value="1"/>
</dbReference>
<dbReference type="PANTHER" id="PTHR37049">
    <property type="entry name" value="PEPTIDASE S41 FAMILY PROTEIN"/>
    <property type="match status" value="1"/>
</dbReference>
<feature type="non-terminal residue" evidence="3">
    <location>
        <position position="659"/>
    </location>
</feature>
<dbReference type="InterPro" id="IPR052766">
    <property type="entry name" value="S41A_metabolite_peptidase"/>
</dbReference>
<feature type="non-terminal residue" evidence="3">
    <location>
        <position position="1"/>
    </location>
</feature>
<evidence type="ECO:0000259" key="1">
    <source>
        <dbReference type="Pfam" id="PF03572"/>
    </source>
</evidence>
<dbReference type="SUPFAM" id="SSF52096">
    <property type="entry name" value="ClpP/crotonase"/>
    <property type="match status" value="1"/>
</dbReference>
<proteinExistence type="predicted"/>
<feature type="domain" description="Tail specific protease" evidence="1">
    <location>
        <begin position="303"/>
        <end position="371"/>
    </location>
</feature>
<name>A0A9P4UKV6_9PEZI</name>
<evidence type="ECO:0000313" key="3">
    <source>
        <dbReference type="EMBL" id="KAF2717178.1"/>
    </source>
</evidence>
<dbReference type="PANTHER" id="PTHR37049:SF4">
    <property type="entry name" value="RHODANESE DOMAIN-CONTAINING PROTEIN"/>
    <property type="match status" value="1"/>
</dbReference>
<dbReference type="Proteomes" id="UP000799441">
    <property type="component" value="Unassembled WGS sequence"/>
</dbReference>
<dbReference type="GO" id="GO:0006508">
    <property type="term" value="P:proteolysis"/>
    <property type="evidence" value="ECO:0007669"/>
    <property type="project" value="InterPro"/>
</dbReference>